<evidence type="ECO:0000256" key="1">
    <source>
        <dbReference type="ARBA" id="ARBA00009437"/>
    </source>
</evidence>
<dbReference type="PROSITE" id="PS50931">
    <property type="entry name" value="HTH_LYSR"/>
    <property type="match status" value="1"/>
</dbReference>
<keyword evidence="4" id="KW-0804">Transcription</keyword>
<dbReference type="InterPro" id="IPR058163">
    <property type="entry name" value="LysR-type_TF_proteobact-type"/>
</dbReference>
<evidence type="ECO:0000256" key="2">
    <source>
        <dbReference type="ARBA" id="ARBA00023015"/>
    </source>
</evidence>
<protein>
    <submittedName>
        <fullName evidence="6">LysR substrate-binding domain-containing protein</fullName>
    </submittedName>
</protein>
<feature type="domain" description="HTH lysR-type" evidence="5">
    <location>
        <begin position="6"/>
        <end position="63"/>
    </location>
</feature>
<keyword evidence="2" id="KW-0805">Transcription regulation</keyword>
<dbReference type="SUPFAM" id="SSF53850">
    <property type="entry name" value="Periplasmic binding protein-like II"/>
    <property type="match status" value="1"/>
</dbReference>
<dbReference type="PANTHER" id="PTHR30537">
    <property type="entry name" value="HTH-TYPE TRANSCRIPTIONAL REGULATOR"/>
    <property type="match status" value="1"/>
</dbReference>
<dbReference type="InterPro" id="IPR036390">
    <property type="entry name" value="WH_DNA-bd_sf"/>
</dbReference>
<dbReference type="PRINTS" id="PR00039">
    <property type="entry name" value="HTHLYSR"/>
</dbReference>
<dbReference type="EMBL" id="CP110257">
    <property type="protein sequence ID" value="UZD55477.1"/>
    <property type="molecule type" value="Genomic_DNA"/>
</dbReference>
<evidence type="ECO:0000313" key="6">
    <source>
        <dbReference type="EMBL" id="UZD55477.1"/>
    </source>
</evidence>
<dbReference type="Gene3D" id="1.10.10.10">
    <property type="entry name" value="Winged helix-like DNA-binding domain superfamily/Winged helix DNA-binding domain"/>
    <property type="match status" value="1"/>
</dbReference>
<dbReference type="InterPro" id="IPR005119">
    <property type="entry name" value="LysR_subst-bd"/>
</dbReference>
<proteinExistence type="inferred from homology"/>
<dbReference type="Pfam" id="PF00126">
    <property type="entry name" value="HTH_1"/>
    <property type="match status" value="1"/>
</dbReference>
<dbReference type="Pfam" id="PF03466">
    <property type="entry name" value="LysR_substrate"/>
    <property type="match status" value="1"/>
</dbReference>
<dbReference type="Proteomes" id="UP001163266">
    <property type="component" value="Chromosome"/>
</dbReference>
<dbReference type="InterPro" id="IPR000847">
    <property type="entry name" value="LysR_HTH_N"/>
</dbReference>
<reference evidence="6" key="1">
    <citation type="submission" date="2022-10" db="EMBL/GenBank/DDBJ databases">
        <title>Complete genome sequence of Schlegelella aquatica LMG 23380.</title>
        <authorList>
            <person name="Musilova J."/>
            <person name="Kourilova X."/>
            <person name="Bezdicek M."/>
            <person name="Hermankova K."/>
            <person name="Obruca S."/>
            <person name="Sedlar K."/>
        </authorList>
    </citation>
    <scope>NUCLEOTIDE SEQUENCE</scope>
    <source>
        <strain evidence="6">LMG 23380</strain>
    </source>
</reference>
<evidence type="ECO:0000313" key="7">
    <source>
        <dbReference type="Proteomes" id="UP001163266"/>
    </source>
</evidence>
<evidence type="ECO:0000256" key="4">
    <source>
        <dbReference type="ARBA" id="ARBA00023163"/>
    </source>
</evidence>
<dbReference type="RefSeq" id="WP_264893231.1">
    <property type="nucleotide sequence ID" value="NZ_CP110257.1"/>
</dbReference>
<dbReference type="SUPFAM" id="SSF46785">
    <property type="entry name" value="Winged helix' DNA-binding domain"/>
    <property type="match status" value="1"/>
</dbReference>
<comment type="similarity">
    <text evidence="1">Belongs to the LysR transcriptional regulatory family.</text>
</comment>
<sequence length="309" mass="34022">MRIRSPSLPELHAFAAVARSGSFGRAAQALCVTQGAVSRAVARLEAHLGQPLVQRQGRGSVLTPAGRAYFEVIAPALAQLESAAEVFGLPGRWALRVSVTPSLFSKWLIPRLPDFRARHPAVALEFVPYRREAPFDPAEADAWIRSGGERWPAGIAADYLLGRELVPICRPQDLLGADAPREPRDLLGRPLLFHSHYPGNWADWFCGCGLHDVTLRPAAQFDQVSMLVEAVIAGLGLAVVQRCLIEDDLREGRIALALDQPVRIERGYHLCYAVQGRERPALVAWREWLLEQCRRGSHPVAADTAPKFS</sequence>
<accession>A0ABY6MTZ4</accession>
<dbReference type="InterPro" id="IPR036388">
    <property type="entry name" value="WH-like_DNA-bd_sf"/>
</dbReference>
<name>A0ABY6MTZ4_9BURK</name>
<organism evidence="6 7">
    <name type="scientific">Caldimonas aquatica</name>
    <dbReference type="NCBI Taxonomy" id="376175"/>
    <lineage>
        <taxon>Bacteria</taxon>
        <taxon>Pseudomonadati</taxon>
        <taxon>Pseudomonadota</taxon>
        <taxon>Betaproteobacteria</taxon>
        <taxon>Burkholderiales</taxon>
        <taxon>Sphaerotilaceae</taxon>
        <taxon>Caldimonas</taxon>
    </lineage>
</organism>
<evidence type="ECO:0000259" key="5">
    <source>
        <dbReference type="PROSITE" id="PS50931"/>
    </source>
</evidence>
<keyword evidence="3" id="KW-0238">DNA-binding</keyword>
<evidence type="ECO:0000256" key="3">
    <source>
        <dbReference type="ARBA" id="ARBA00023125"/>
    </source>
</evidence>
<gene>
    <name evidence="6" type="ORF">OMP39_02485</name>
</gene>
<dbReference type="Gene3D" id="3.40.190.10">
    <property type="entry name" value="Periplasmic binding protein-like II"/>
    <property type="match status" value="2"/>
</dbReference>
<dbReference type="CDD" id="cd08432">
    <property type="entry name" value="PBP2_GcdR_TrpI_HvrB_AmpR_like"/>
    <property type="match status" value="1"/>
</dbReference>
<keyword evidence="7" id="KW-1185">Reference proteome</keyword>
<dbReference type="PANTHER" id="PTHR30537:SF74">
    <property type="entry name" value="HTH-TYPE TRANSCRIPTIONAL REGULATOR TRPI"/>
    <property type="match status" value="1"/>
</dbReference>